<dbReference type="Pfam" id="PF03992">
    <property type="entry name" value="ABM"/>
    <property type="match status" value="1"/>
</dbReference>
<evidence type="ECO:0000313" key="3">
    <source>
        <dbReference type="Proteomes" id="UP000004699"/>
    </source>
</evidence>
<dbReference type="Gene3D" id="3.30.70.100">
    <property type="match status" value="1"/>
</dbReference>
<sequence>MSGPEILVKCLGKATKGKIKMITLIMRVRIKADQVDVFTGLVTQLATDVYANEPDCLAFEVRQSQEDPTLFVFYECFRNQEAHSAHPDMPYHKAMSEAGWDCVDGEPQIEYLTPLAGAPAAFRGA</sequence>
<keyword evidence="2" id="KW-0503">Monooxygenase</keyword>
<accession>B8KV60</accession>
<dbReference type="STRING" id="565045.NOR51B_2579"/>
<evidence type="ECO:0000259" key="1">
    <source>
        <dbReference type="PROSITE" id="PS51725"/>
    </source>
</evidence>
<keyword evidence="3" id="KW-1185">Reference proteome</keyword>
<dbReference type="SUPFAM" id="SSF54909">
    <property type="entry name" value="Dimeric alpha+beta barrel"/>
    <property type="match status" value="1"/>
</dbReference>
<dbReference type="PANTHER" id="PTHR33336:SF15">
    <property type="entry name" value="ABM DOMAIN-CONTAINING PROTEIN"/>
    <property type="match status" value="1"/>
</dbReference>
<dbReference type="InterPro" id="IPR007138">
    <property type="entry name" value="ABM_dom"/>
</dbReference>
<gene>
    <name evidence="2" type="ORF">NOR51B_2579</name>
</gene>
<dbReference type="EMBL" id="DS999411">
    <property type="protein sequence ID" value="EED36627.1"/>
    <property type="molecule type" value="Genomic_DNA"/>
</dbReference>
<feature type="domain" description="ABM" evidence="1">
    <location>
        <begin position="22"/>
        <end position="111"/>
    </location>
</feature>
<dbReference type="GO" id="GO:0004497">
    <property type="term" value="F:monooxygenase activity"/>
    <property type="evidence" value="ECO:0007669"/>
    <property type="project" value="UniProtKB-KW"/>
</dbReference>
<dbReference type="InterPro" id="IPR050744">
    <property type="entry name" value="AI-2_Isomerase_LsrG"/>
</dbReference>
<dbReference type="PROSITE" id="PS51725">
    <property type="entry name" value="ABM"/>
    <property type="match status" value="1"/>
</dbReference>
<dbReference type="Proteomes" id="UP000004699">
    <property type="component" value="Unassembled WGS sequence"/>
</dbReference>
<organism evidence="2 3">
    <name type="scientific">Luminiphilus syltensis NOR5-1B</name>
    <dbReference type="NCBI Taxonomy" id="565045"/>
    <lineage>
        <taxon>Bacteria</taxon>
        <taxon>Pseudomonadati</taxon>
        <taxon>Pseudomonadota</taxon>
        <taxon>Gammaproteobacteria</taxon>
        <taxon>Cellvibrionales</taxon>
        <taxon>Halieaceae</taxon>
        <taxon>Luminiphilus</taxon>
    </lineage>
</organism>
<dbReference type="InterPro" id="IPR011008">
    <property type="entry name" value="Dimeric_a/b-barrel"/>
</dbReference>
<proteinExistence type="predicted"/>
<dbReference type="eggNOG" id="COG1359">
    <property type="taxonomic scope" value="Bacteria"/>
</dbReference>
<reference evidence="3" key="1">
    <citation type="journal article" date="2013" name="BMC Microbiol.">
        <title>Taxonomy and evolution of bacteriochlorophyll a-containing members of the OM60/NOR5 clade of marine gammaproteobacteria: description of Luminiphilus syltensis gen. nov., sp. nov., reclassification of Haliea rubra as Pseudohaliea rubra gen. nov., comb. nov., and emendation of Chromatocurvus halotolerans.</title>
        <authorList>
            <person name="Spring S."/>
            <person name="Riedel T."/>
            <person name="Sproer C."/>
            <person name="Yan S."/>
            <person name="Harder J."/>
            <person name="Fuchs B.M."/>
        </authorList>
    </citation>
    <scope>NUCLEOTIDE SEQUENCE [LARGE SCALE GENOMIC DNA]</scope>
    <source>
        <strain evidence="3">NOR51-B</strain>
    </source>
</reference>
<protein>
    <submittedName>
        <fullName evidence="2">Antibiotic biosynthesis monooxygenase</fullName>
    </submittedName>
</protein>
<dbReference type="AlphaFoldDB" id="B8KV60"/>
<keyword evidence="2" id="KW-0560">Oxidoreductase</keyword>
<dbReference type="PANTHER" id="PTHR33336">
    <property type="entry name" value="QUINOL MONOOXYGENASE YGIN-RELATED"/>
    <property type="match status" value="1"/>
</dbReference>
<evidence type="ECO:0000313" key="2">
    <source>
        <dbReference type="EMBL" id="EED36627.1"/>
    </source>
</evidence>
<name>B8KV60_9GAMM</name>
<dbReference type="HOGENOM" id="CLU_162604_0_0_6"/>